<dbReference type="InterPro" id="IPR006591">
    <property type="entry name" value="RNAP_P/RPABC4"/>
</dbReference>
<evidence type="ECO:0000256" key="5">
    <source>
        <dbReference type="ARBA" id="ARBA00025770"/>
    </source>
</evidence>
<accession>A0A178W9H9</accession>
<dbReference type="SUPFAM" id="SSF63393">
    <property type="entry name" value="RNA polymerase subunits"/>
    <property type="match status" value="1"/>
</dbReference>
<dbReference type="Araport" id="AT1G53690"/>
<dbReference type="Gene3D" id="2.20.28.30">
    <property type="entry name" value="RNA polymerase ii, chain L"/>
    <property type="match status" value="1"/>
</dbReference>
<keyword evidence="4" id="KW-0539">Nucleus</keyword>
<comment type="subcellular location">
    <subcellularLocation>
        <location evidence="1">Nucleus</location>
    </subcellularLocation>
</comment>
<reference evidence="7 8" key="1">
    <citation type="journal article" date="2000" name="Nature">
        <title>Sequence and analysis of chromosome 1 of the plant Arabidopsis thaliana.</title>
        <authorList>
            <person name="Theologis A."/>
            <person name="Ecker J.R."/>
            <person name="Palm C.J."/>
            <person name="Federspiel N.A."/>
            <person name="Kaul S."/>
            <person name="White O."/>
            <person name="Alonso J."/>
            <person name="Altafi H."/>
            <person name="Araujo R."/>
            <person name="Bowman C.L."/>
            <person name="Brooks S.Y."/>
            <person name="Buehler E."/>
            <person name="Chan A."/>
            <person name="Chao Q."/>
            <person name="Chen H."/>
            <person name="Cheuk R.F."/>
            <person name="Chin C.W."/>
            <person name="Chung M.K."/>
            <person name="Conn L."/>
            <person name="Conway A.B."/>
            <person name="Conway A.R."/>
            <person name="Creasy T.H."/>
            <person name="Dewar K."/>
            <person name="Dunn P."/>
            <person name="Etgu P."/>
            <person name="Feldblyum T.V."/>
            <person name="Feng J."/>
            <person name="Fong B."/>
            <person name="Fujii C.Y."/>
            <person name="Gill J.E."/>
            <person name="Goldsmith A.D."/>
            <person name="Haas B."/>
            <person name="Hansen N.F."/>
            <person name="Hughes B."/>
            <person name="Huizar L."/>
            <person name="Hunter J.L."/>
            <person name="Jenkins J."/>
            <person name="Johnson-Hopson C."/>
            <person name="Khan S."/>
            <person name="Khaykin E."/>
            <person name="Kim C.J."/>
            <person name="Koo H.L."/>
            <person name="Kremenetskaia I."/>
            <person name="Kurtz D.B."/>
            <person name="Kwan A."/>
            <person name="Lam B."/>
            <person name="Langin-Hooper S."/>
            <person name="Lee A."/>
            <person name="Lee J.M."/>
            <person name="Lenz C.A."/>
            <person name="Li J.H."/>
            <person name="Li Y."/>
            <person name="Lin X."/>
            <person name="Liu S.X."/>
            <person name="Liu Z.A."/>
            <person name="Luros J.S."/>
            <person name="Maiti R."/>
            <person name="Marziali A."/>
            <person name="Militscher J."/>
            <person name="Miranda M."/>
            <person name="Nguyen M."/>
            <person name="Nierman W.C."/>
            <person name="Osborne B.I."/>
            <person name="Pai G."/>
            <person name="Peterson J."/>
            <person name="Pham P.K."/>
            <person name="Rizzo M."/>
            <person name="Rooney T."/>
            <person name="Rowley D."/>
            <person name="Sakano H."/>
            <person name="Salzberg S.L."/>
            <person name="Schwartz J.R."/>
            <person name="Shinn P."/>
            <person name="Southwick A.M."/>
            <person name="Sun H."/>
            <person name="Tallon L.J."/>
            <person name="Tambunga G."/>
            <person name="Toriumi M.J."/>
            <person name="Town C.D."/>
            <person name="Utterback T."/>
            <person name="Van Aken S."/>
            <person name="Vaysberg M."/>
            <person name="Vysotskaia V.S."/>
            <person name="Walker M."/>
            <person name="Wu D."/>
            <person name="Yu G."/>
            <person name="Fraser C.M."/>
            <person name="Venter J.C."/>
            <person name="Davis R.W."/>
        </authorList>
    </citation>
    <scope>NUCLEOTIDE SEQUENCE [LARGE SCALE GENOMIC DNA]</scope>
    <source>
        <strain evidence="8">cv. Columbia</strain>
    </source>
</reference>
<reference evidence="7" key="3">
    <citation type="submission" date="2016-05" db="EMBL/GenBank/DDBJ databases">
        <authorList>
            <person name="Krishnakumar V."/>
            <person name="Cheng C.-Y."/>
            <person name="Chan A.P."/>
            <person name="Schobel S."/>
            <person name="Kim M."/>
            <person name="Ferlanti E.S."/>
            <person name="Belyaeva I."/>
            <person name="Rosen B.D."/>
            <person name="Micklem G."/>
            <person name="Miller J.R."/>
            <person name="Vaughn M."/>
            <person name="Town C.D."/>
        </authorList>
    </citation>
    <scope>NUCLEOTIDE SEQUENCE</scope>
</reference>
<dbReference type="KEGG" id="ath:AT1G53690"/>
<dbReference type="EMBL" id="CP002684">
    <property type="protein sequence ID" value="ANM60542.1"/>
    <property type="molecule type" value="Genomic_DNA"/>
</dbReference>
<accession>A0A1P8AV79</accession>
<evidence type="ECO:0000256" key="4">
    <source>
        <dbReference type="ARBA" id="ARBA00023242"/>
    </source>
</evidence>
<evidence type="ECO:0000256" key="3">
    <source>
        <dbReference type="ARBA" id="ARBA00022833"/>
    </source>
</evidence>
<dbReference type="PANTHER" id="PTHR12056:SF2">
    <property type="entry name" value="GEO11084P1"/>
    <property type="match status" value="1"/>
</dbReference>
<reference evidence="8" key="4">
    <citation type="journal article" date="2017" name="Plant J.">
        <title>Araport11: a complete reannotation of the Arabidopsis thaliana reference genome.</title>
        <authorList>
            <person name="Cheng C.Y."/>
            <person name="Krishnakumar V."/>
            <person name="Chan A.P."/>
            <person name="Thibaud-Nissen F."/>
            <person name="Schobel S."/>
            <person name="Town C.D."/>
        </authorList>
    </citation>
    <scope>GENOME REANNOTATION</scope>
    <source>
        <strain evidence="8">cv. Columbia</strain>
    </source>
</reference>
<evidence type="ECO:0000313" key="7">
    <source>
        <dbReference type="EMBL" id="ANM60542.1"/>
    </source>
</evidence>
<dbReference type="FunFam" id="2.20.28.30:FF:000002">
    <property type="entry name" value="DNA-directed RNA polymerases II, IV and V subunit 12"/>
    <property type="match status" value="1"/>
</dbReference>
<evidence type="ECO:0000256" key="1">
    <source>
        <dbReference type="ARBA" id="ARBA00004123"/>
    </source>
</evidence>
<dbReference type="GO" id="GO:0003899">
    <property type="term" value="F:DNA-directed RNA polymerase activity"/>
    <property type="evidence" value="ECO:0007669"/>
    <property type="project" value="InterPro"/>
</dbReference>
<dbReference type="InterPro" id="IPR029040">
    <property type="entry name" value="RPABC4/Spt4"/>
</dbReference>
<dbReference type="GO" id="GO:0005634">
    <property type="term" value="C:nucleus"/>
    <property type="evidence" value="ECO:0007669"/>
    <property type="project" value="UniProtKB-SubCell"/>
</dbReference>
<gene>
    <name evidence="6 7" type="ordered locus">At1g53690</name>
    <name evidence="7" type="ORF">F22G10.4</name>
    <name evidence="7" type="ORF">F22G10_4</name>
</gene>
<dbReference type="InterPro" id="IPR039747">
    <property type="entry name" value="RPABC4"/>
</dbReference>
<keyword evidence="8" id="KW-1185">Reference proteome</keyword>
<dbReference type="GO" id="GO:0008270">
    <property type="term" value="F:zinc ion binding"/>
    <property type="evidence" value="ECO:0007669"/>
    <property type="project" value="InterPro"/>
</dbReference>
<keyword evidence="3" id="KW-0862">Zinc</keyword>
<dbReference type="TAIR" id="AT1G53690"/>
<protein>
    <submittedName>
        <fullName evidence="7">DNA directed RNA polymerase, 7 kDa subunit</fullName>
    </submittedName>
</protein>
<comment type="similarity">
    <text evidence="5">Belongs to the archaeal Rpo12/eukaryotic RPC10 RNA polymerase subunit family.</text>
</comment>
<dbReference type="PANTHER" id="PTHR12056">
    <property type="entry name" value="DNA-DIRECTED RNA POLYMERASES I, II, AND III"/>
    <property type="match status" value="1"/>
</dbReference>
<evidence type="ECO:0000256" key="2">
    <source>
        <dbReference type="ARBA" id="ARBA00022723"/>
    </source>
</evidence>
<evidence type="ECO:0000313" key="6">
    <source>
        <dbReference type="Araport" id="AT1G53690"/>
    </source>
</evidence>
<dbReference type="Pfam" id="PF03604">
    <property type="entry name" value="Zn_ribbon_RPAB4"/>
    <property type="match status" value="1"/>
</dbReference>
<proteinExistence type="inferred from homology"/>
<dbReference type="ExpressionAtlas" id="A0A1P8AV79">
    <property type="expression patterns" value="baseline and differential"/>
</dbReference>
<dbReference type="GO" id="GO:0006351">
    <property type="term" value="P:DNA-templated transcription"/>
    <property type="evidence" value="ECO:0007669"/>
    <property type="project" value="InterPro"/>
</dbReference>
<dbReference type="SMR" id="A0A1P8AV79"/>
<evidence type="ECO:0000313" key="8">
    <source>
        <dbReference type="Proteomes" id="UP000006548"/>
    </source>
</evidence>
<dbReference type="EMBL" id="CP002684">
    <property type="protein sequence ID" value="AEE32982.2"/>
    <property type="molecule type" value="Genomic_DNA"/>
</dbReference>
<dbReference type="SMART" id="SM00659">
    <property type="entry name" value="RPOLCX"/>
    <property type="match status" value="1"/>
</dbReference>
<name>A0A1P8AV79_ARATH</name>
<dbReference type="Proteomes" id="UP000006548">
    <property type="component" value="Chromosome 1"/>
</dbReference>
<dbReference type="GeneID" id="841806"/>
<dbReference type="AlphaFoldDB" id="A0A1P8AV79"/>
<reference evidence="7" key="2">
    <citation type="submission" date="2011-02" db="EMBL/GenBank/DDBJ databases">
        <authorList>
            <consortium name="TAIR"/>
            <person name="Swarbreck D."/>
            <person name="Lamesch P."/>
            <person name="Wilks C."/>
            <person name="Huala E."/>
        </authorList>
    </citation>
    <scope>NUCLEOTIDE SEQUENCE</scope>
</reference>
<organism evidence="7 8">
    <name type="scientific">Arabidopsis thaliana</name>
    <name type="common">Mouse-ear cress</name>
    <dbReference type="NCBI Taxonomy" id="3702"/>
    <lineage>
        <taxon>Eukaryota</taxon>
        <taxon>Viridiplantae</taxon>
        <taxon>Streptophyta</taxon>
        <taxon>Embryophyta</taxon>
        <taxon>Tracheophyta</taxon>
        <taxon>Spermatophyta</taxon>
        <taxon>Magnoliopsida</taxon>
        <taxon>eudicotyledons</taxon>
        <taxon>Gunneridae</taxon>
        <taxon>Pentapetalae</taxon>
        <taxon>rosids</taxon>
        <taxon>malvids</taxon>
        <taxon>Brassicales</taxon>
        <taxon>Brassicaceae</taxon>
        <taxon>Camelineae</taxon>
        <taxon>Arabidopsis</taxon>
    </lineage>
</organism>
<keyword evidence="2" id="KW-0479">Metal-binding</keyword>
<dbReference type="GO" id="GO:0003677">
    <property type="term" value="F:DNA binding"/>
    <property type="evidence" value="ECO:0007669"/>
    <property type="project" value="InterPro"/>
</dbReference>
<sequence length="60" mass="7080">MDLQQSETDDKQPEQLVIYVCGDCGQENILKRGDVFQCRDCGFRILYKKRILDKKETRIV</sequence>